<proteinExistence type="predicted"/>
<sequence length="43" mass="5145">MNSLLKFESLRKMSRQSSQLVLDPQDLLQANFRRNLKNIRKNL</sequence>
<name>A0ABW5ZSR7_9FLAO</name>
<gene>
    <name evidence="1" type="ORF">ACFS29_10210</name>
</gene>
<protein>
    <submittedName>
        <fullName evidence="1">Uncharacterized protein</fullName>
    </submittedName>
</protein>
<dbReference type="Proteomes" id="UP001597548">
    <property type="component" value="Unassembled WGS sequence"/>
</dbReference>
<dbReference type="RefSeq" id="WP_379660194.1">
    <property type="nucleotide sequence ID" value="NZ_JBHUOS010000009.1"/>
</dbReference>
<dbReference type="EMBL" id="JBHUOS010000009">
    <property type="protein sequence ID" value="MFD2916014.1"/>
    <property type="molecule type" value="Genomic_DNA"/>
</dbReference>
<organism evidence="1 2">
    <name type="scientific">Psychroserpens luteus</name>
    <dbReference type="NCBI Taxonomy" id="1434066"/>
    <lineage>
        <taxon>Bacteria</taxon>
        <taxon>Pseudomonadati</taxon>
        <taxon>Bacteroidota</taxon>
        <taxon>Flavobacteriia</taxon>
        <taxon>Flavobacteriales</taxon>
        <taxon>Flavobacteriaceae</taxon>
        <taxon>Psychroserpens</taxon>
    </lineage>
</organism>
<evidence type="ECO:0000313" key="2">
    <source>
        <dbReference type="Proteomes" id="UP001597548"/>
    </source>
</evidence>
<accession>A0ABW5ZSR7</accession>
<keyword evidence="2" id="KW-1185">Reference proteome</keyword>
<evidence type="ECO:0000313" key="1">
    <source>
        <dbReference type="EMBL" id="MFD2916014.1"/>
    </source>
</evidence>
<comment type="caution">
    <text evidence="1">The sequence shown here is derived from an EMBL/GenBank/DDBJ whole genome shotgun (WGS) entry which is preliminary data.</text>
</comment>
<reference evidence="2" key="1">
    <citation type="journal article" date="2019" name="Int. J. Syst. Evol. Microbiol.">
        <title>The Global Catalogue of Microorganisms (GCM) 10K type strain sequencing project: providing services to taxonomists for standard genome sequencing and annotation.</title>
        <authorList>
            <consortium name="The Broad Institute Genomics Platform"/>
            <consortium name="The Broad Institute Genome Sequencing Center for Infectious Disease"/>
            <person name="Wu L."/>
            <person name="Ma J."/>
        </authorList>
    </citation>
    <scope>NUCLEOTIDE SEQUENCE [LARGE SCALE GENOMIC DNA]</scope>
    <source>
        <strain evidence="2">KCTC 32514</strain>
    </source>
</reference>